<gene>
    <name evidence="1" type="ordered locus">Metho_2666</name>
</gene>
<organism evidence="1 2">
    <name type="scientific">Methanomethylovorans hollandica (strain DSM 15978 / NBRC 107637 / DMS1)</name>
    <dbReference type="NCBI Taxonomy" id="867904"/>
    <lineage>
        <taxon>Archaea</taxon>
        <taxon>Methanobacteriati</taxon>
        <taxon>Methanobacteriota</taxon>
        <taxon>Stenosarchaea group</taxon>
        <taxon>Methanomicrobia</taxon>
        <taxon>Methanosarcinales</taxon>
        <taxon>Methanosarcinaceae</taxon>
        <taxon>Methanomethylovorans</taxon>
    </lineage>
</organism>
<protein>
    <submittedName>
        <fullName evidence="1">Uncharacterized protein</fullName>
    </submittedName>
</protein>
<dbReference type="AlphaFoldDB" id="L0L0E7"/>
<dbReference type="KEGG" id="mhz:Metho_2666"/>
<reference evidence="2" key="1">
    <citation type="submission" date="2012-02" db="EMBL/GenBank/DDBJ databases">
        <title>Complete sequence of plasmid of Methanomethylovorans hollandica DSM 15978.</title>
        <authorList>
            <person name="Lucas S."/>
            <person name="Copeland A."/>
            <person name="Lapidus A."/>
            <person name="Glavina del Rio T."/>
            <person name="Dalin E."/>
            <person name="Tice H."/>
            <person name="Bruce D."/>
            <person name="Goodwin L."/>
            <person name="Pitluck S."/>
            <person name="Peters L."/>
            <person name="Mikhailova N."/>
            <person name="Held B."/>
            <person name="Kyrpides N."/>
            <person name="Mavromatis K."/>
            <person name="Ivanova N."/>
            <person name="Brettin T."/>
            <person name="Detter J.C."/>
            <person name="Han C."/>
            <person name="Larimer F."/>
            <person name="Land M."/>
            <person name="Hauser L."/>
            <person name="Markowitz V."/>
            <person name="Cheng J.-F."/>
            <person name="Hugenholtz P."/>
            <person name="Woyke T."/>
            <person name="Wu D."/>
            <person name="Spring S."/>
            <person name="Schroeder M."/>
            <person name="Brambilla E."/>
            <person name="Klenk H.-P."/>
            <person name="Eisen J.A."/>
        </authorList>
    </citation>
    <scope>NUCLEOTIDE SEQUENCE [LARGE SCALE GENOMIC DNA]</scope>
    <source>
        <strain evidence="2">DSM 15978 / NBRC 107637 / DMS1</strain>
        <plasmid evidence="2">Plasmid pMETHO01</plasmid>
    </source>
</reference>
<evidence type="ECO:0000313" key="1">
    <source>
        <dbReference type="EMBL" id="AGB50796.1"/>
    </source>
</evidence>
<evidence type="ECO:0000313" key="2">
    <source>
        <dbReference type="Proteomes" id="UP000010866"/>
    </source>
</evidence>
<dbReference type="Proteomes" id="UP000010866">
    <property type="component" value="Plasmid pMETHO01"/>
</dbReference>
<accession>L0L0E7</accession>
<sequence length="183" mass="20879">MNICISGILLCENIELQDSPTLSGTIDIGQISESGSICKILVSEYSNHYRSGTYVHDENGLLYSLDLKKISFFRKSLSSLDVENIRILIDRTMYEYDSCERLMLCLATHVVHNMHLESEGGQIKEFFFNEVLDEIRLDNEMNSRNELEEKILKARPLLSENVVQDLIDYIISIGAFVPIDPVI</sequence>
<name>L0L0E7_METHD</name>
<geneLocation type="plasmid" evidence="1 2">
    <name>pMETHO01</name>
</geneLocation>
<dbReference type="HOGENOM" id="CLU_1472092_0_0_2"/>
<proteinExistence type="predicted"/>
<dbReference type="EMBL" id="CP003363">
    <property type="protein sequence ID" value="AGB50796.1"/>
    <property type="molecule type" value="Genomic_DNA"/>
</dbReference>
<keyword evidence="2" id="KW-1185">Reference proteome</keyword>
<keyword evidence="1" id="KW-0614">Plasmid</keyword>